<evidence type="ECO:0000313" key="9">
    <source>
        <dbReference type="Proteomes" id="UP000225972"/>
    </source>
</evidence>
<keyword evidence="6" id="KW-0812">Transmembrane</keyword>
<dbReference type="AlphaFoldDB" id="A0A238J8U7"/>
<dbReference type="InterPro" id="IPR036909">
    <property type="entry name" value="Cyt_c-like_dom_sf"/>
</dbReference>
<dbReference type="OrthoDB" id="8689082at2"/>
<feature type="transmembrane region" description="Helical" evidence="6">
    <location>
        <begin position="74"/>
        <end position="95"/>
    </location>
</feature>
<evidence type="ECO:0000259" key="7">
    <source>
        <dbReference type="PROSITE" id="PS51007"/>
    </source>
</evidence>
<keyword evidence="3 4" id="KW-0408">Iron</keyword>
<evidence type="ECO:0000256" key="2">
    <source>
        <dbReference type="ARBA" id="ARBA00022723"/>
    </source>
</evidence>
<feature type="domain" description="Cytochrome c" evidence="7">
    <location>
        <begin position="98"/>
        <end position="176"/>
    </location>
</feature>
<dbReference type="PROSITE" id="PS51007">
    <property type="entry name" value="CYTC"/>
    <property type="match status" value="1"/>
</dbReference>
<dbReference type="Pfam" id="PF13442">
    <property type="entry name" value="Cytochrome_CBB3"/>
    <property type="match status" value="1"/>
</dbReference>
<dbReference type="SUPFAM" id="SSF46626">
    <property type="entry name" value="Cytochrome c"/>
    <property type="match status" value="1"/>
</dbReference>
<evidence type="ECO:0000256" key="1">
    <source>
        <dbReference type="ARBA" id="ARBA00022617"/>
    </source>
</evidence>
<dbReference type="GO" id="GO:0020037">
    <property type="term" value="F:heme binding"/>
    <property type="evidence" value="ECO:0007669"/>
    <property type="project" value="InterPro"/>
</dbReference>
<sequence length="178" mass="19357">MLSRPDPNFGIQSPRRNAGSHPAPRAGLPRLFPAVDHVTAQKELRGCIIRTRPGGRDRVRTGSQAIRTDKPNRFAHIVLTSLILLFALLTTPALANPIDAKALERFVIQDCGSCHGLTLKGGLGPDIRPQSIEHYDPEVLQSVILDGVPGTPMPPWRPLLSEAEAAWIADYLLKGEAP</sequence>
<keyword evidence="2 4" id="KW-0479">Metal-binding</keyword>
<feature type="region of interest" description="Disordered" evidence="5">
    <location>
        <begin position="1"/>
        <end position="26"/>
    </location>
</feature>
<evidence type="ECO:0000256" key="3">
    <source>
        <dbReference type="ARBA" id="ARBA00023004"/>
    </source>
</evidence>
<evidence type="ECO:0000256" key="6">
    <source>
        <dbReference type="SAM" id="Phobius"/>
    </source>
</evidence>
<proteinExistence type="predicted"/>
<gene>
    <name evidence="8" type="ORF">TRP8649_00447</name>
</gene>
<protein>
    <recommendedName>
        <fullName evidence="7">Cytochrome c domain-containing protein</fullName>
    </recommendedName>
</protein>
<dbReference type="InterPro" id="IPR009056">
    <property type="entry name" value="Cyt_c-like_dom"/>
</dbReference>
<name>A0A238J8U7_9RHOB</name>
<reference evidence="9" key="1">
    <citation type="submission" date="2017-05" db="EMBL/GenBank/DDBJ databases">
        <authorList>
            <person name="Rodrigo-Torres L."/>
            <person name="Arahal R. D."/>
            <person name="Lucena T."/>
        </authorList>
    </citation>
    <scope>NUCLEOTIDE SEQUENCE [LARGE SCALE GENOMIC DNA]</scope>
    <source>
        <strain evidence="9">CECT 8649</strain>
    </source>
</reference>
<keyword evidence="9" id="KW-1185">Reference proteome</keyword>
<dbReference type="RefSeq" id="WP_099242169.1">
    <property type="nucleotide sequence ID" value="NZ_FXXP01000001.1"/>
</dbReference>
<keyword evidence="6" id="KW-0472">Membrane</keyword>
<dbReference type="Gene3D" id="1.10.760.10">
    <property type="entry name" value="Cytochrome c-like domain"/>
    <property type="match status" value="1"/>
</dbReference>
<dbReference type="GO" id="GO:0009055">
    <property type="term" value="F:electron transfer activity"/>
    <property type="evidence" value="ECO:0007669"/>
    <property type="project" value="InterPro"/>
</dbReference>
<dbReference type="Proteomes" id="UP000225972">
    <property type="component" value="Unassembled WGS sequence"/>
</dbReference>
<evidence type="ECO:0000256" key="5">
    <source>
        <dbReference type="SAM" id="MobiDB-lite"/>
    </source>
</evidence>
<dbReference type="EMBL" id="FXXP01000001">
    <property type="protein sequence ID" value="SMX26372.1"/>
    <property type="molecule type" value="Genomic_DNA"/>
</dbReference>
<evidence type="ECO:0000313" key="8">
    <source>
        <dbReference type="EMBL" id="SMX26372.1"/>
    </source>
</evidence>
<organism evidence="8 9">
    <name type="scientific">Pelagimonas phthalicica</name>
    <dbReference type="NCBI Taxonomy" id="1037362"/>
    <lineage>
        <taxon>Bacteria</taxon>
        <taxon>Pseudomonadati</taxon>
        <taxon>Pseudomonadota</taxon>
        <taxon>Alphaproteobacteria</taxon>
        <taxon>Rhodobacterales</taxon>
        <taxon>Roseobacteraceae</taxon>
        <taxon>Pelagimonas</taxon>
    </lineage>
</organism>
<accession>A0A238J8U7</accession>
<evidence type="ECO:0000256" key="4">
    <source>
        <dbReference type="PROSITE-ProRule" id="PRU00433"/>
    </source>
</evidence>
<keyword evidence="6" id="KW-1133">Transmembrane helix</keyword>
<keyword evidence="1 4" id="KW-0349">Heme</keyword>
<dbReference type="GO" id="GO:0046872">
    <property type="term" value="F:metal ion binding"/>
    <property type="evidence" value="ECO:0007669"/>
    <property type="project" value="UniProtKB-KW"/>
</dbReference>